<comment type="caution">
    <text evidence="3">The sequence shown here is derived from an EMBL/GenBank/DDBJ whole genome shotgun (WGS) entry which is preliminary data.</text>
</comment>
<feature type="domain" description="Thiolase C-terminal" evidence="2">
    <location>
        <begin position="246"/>
        <end position="381"/>
    </location>
</feature>
<dbReference type="PIRSF" id="PIRSF000429">
    <property type="entry name" value="Ac-CoA_Ac_transf"/>
    <property type="match status" value="1"/>
</dbReference>
<dbReference type="RefSeq" id="WP_181552155.1">
    <property type="nucleotide sequence ID" value="NZ_JACDUS010000010.1"/>
</dbReference>
<dbReference type="Pfam" id="PF00108">
    <property type="entry name" value="Thiolase_N"/>
    <property type="match status" value="1"/>
</dbReference>
<dbReference type="Gene3D" id="3.40.47.10">
    <property type="match status" value="1"/>
</dbReference>
<keyword evidence="4" id="KW-1185">Reference proteome</keyword>
<gene>
    <name evidence="3" type="ORF">HNR65_002874</name>
</gene>
<dbReference type="PANTHER" id="PTHR42870">
    <property type="entry name" value="ACETYL-COA C-ACETYLTRANSFERASE"/>
    <property type="match status" value="1"/>
</dbReference>
<dbReference type="Proteomes" id="UP000525298">
    <property type="component" value="Unassembled WGS sequence"/>
</dbReference>
<dbReference type="InterPro" id="IPR002155">
    <property type="entry name" value="Thiolase"/>
</dbReference>
<dbReference type="AlphaFoldDB" id="A0A7W0CBC4"/>
<dbReference type="CDD" id="cd00829">
    <property type="entry name" value="SCP-x_thiolase"/>
    <property type="match status" value="1"/>
</dbReference>
<evidence type="ECO:0000313" key="4">
    <source>
        <dbReference type="Proteomes" id="UP000525298"/>
    </source>
</evidence>
<proteinExistence type="predicted"/>
<keyword evidence="3" id="KW-0808">Transferase</keyword>
<dbReference type="SUPFAM" id="SSF53901">
    <property type="entry name" value="Thiolase-like"/>
    <property type="match status" value="1"/>
</dbReference>
<evidence type="ECO:0000313" key="3">
    <source>
        <dbReference type="EMBL" id="MBA2882522.1"/>
    </source>
</evidence>
<dbReference type="EC" id="2.3.1.16" evidence="3"/>
<dbReference type="EMBL" id="JACDUS010000010">
    <property type="protein sequence ID" value="MBA2882522.1"/>
    <property type="molecule type" value="Genomic_DNA"/>
</dbReference>
<accession>A0A7W0CBC4</accession>
<evidence type="ECO:0000259" key="1">
    <source>
        <dbReference type="Pfam" id="PF00108"/>
    </source>
</evidence>
<dbReference type="Pfam" id="PF22691">
    <property type="entry name" value="Thiolase_C_1"/>
    <property type="match status" value="1"/>
</dbReference>
<keyword evidence="3" id="KW-0012">Acyltransferase</keyword>
<organism evidence="3 4">
    <name type="scientific">Desulfosalsimonas propionicica</name>
    <dbReference type="NCBI Taxonomy" id="332175"/>
    <lineage>
        <taxon>Bacteria</taxon>
        <taxon>Pseudomonadati</taxon>
        <taxon>Thermodesulfobacteriota</taxon>
        <taxon>Desulfobacteria</taxon>
        <taxon>Desulfobacterales</taxon>
        <taxon>Desulfosalsimonadaceae</taxon>
        <taxon>Desulfosalsimonas</taxon>
    </lineage>
</organism>
<protein>
    <submittedName>
        <fullName evidence="3">Acetyl-CoA C-acetyltransferase/acetyl-CoA acyltransferase</fullName>
        <ecNumber evidence="3">2.3.1.16</ecNumber>
        <ecNumber evidence="3">2.3.1.9</ecNumber>
    </submittedName>
</protein>
<reference evidence="3 4" key="1">
    <citation type="submission" date="2020-07" db="EMBL/GenBank/DDBJ databases">
        <title>Genomic Encyclopedia of Type Strains, Phase IV (KMG-IV): sequencing the most valuable type-strain genomes for metagenomic binning, comparative biology and taxonomic classification.</title>
        <authorList>
            <person name="Goeker M."/>
        </authorList>
    </citation>
    <scope>NUCLEOTIDE SEQUENCE [LARGE SCALE GENOMIC DNA]</scope>
    <source>
        <strain evidence="3 4">DSM 17721</strain>
    </source>
</reference>
<dbReference type="InterPro" id="IPR016039">
    <property type="entry name" value="Thiolase-like"/>
</dbReference>
<dbReference type="GO" id="GO:0003985">
    <property type="term" value="F:acetyl-CoA C-acetyltransferase activity"/>
    <property type="evidence" value="ECO:0007669"/>
    <property type="project" value="UniProtKB-EC"/>
</dbReference>
<name>A0A7W0CBC4_9BACT</name>
<dbReference type="InterPro" id="IPR055140">
    <property type="entry name" value="Thiolase_C_2"/>
</dbReference>
<dbReference type="EC" id="2.3.1.9" evidence="3"/>
<feature type="domain" description="Thiolase N-terminal" evidence="1">
    <location>
        <begin position="4"/>
        <end position="229"/>
    </location>
</feature>
<sequence>MRKVAVVGTGHTDFAAESPKTEIEMFCEAATEAMAECETGPEKIQALYCGNVFGDFAEGQGMIQSYIANELGMHNIPATRFEGACASATLAIRDAFMWVASGFYDIVLVGGTEKATAMSTPLATRTFAMGTDAKYEFAAGLTFPGFFALLAHLYAHTYGVSMERLREQMSLVSVQSHFYGTKNPHAQFKHKEITVDQVSNGFMVASPLRLLDCCPFSDGAAALVLASEDVAKKLTAKPVFITGSGQASSPRLSAQAPYLPRLRAREISAKQAYDMAGIGPADIDICELHDCFSIASIIAAENLGFAENGTAGQLWEKGETKIGGKIPINISGGLKAKGHPIGATGASQTCEIVRQLRGDLVDSGRQVNGAKTGLVDTLGGDGTIANLVLQAGW</sequence>
<dbReference type="PANTHER" id="PTHR42870:SF6">
    <property type="entry name" value="ACETYL-COA C-ACYLTRANSFERASE"/>
    <property type="match status" value="1"/>
</dbReference>
<evidence type="ECO:0000259" key="2">
    <source>
        <dbReference type="Pfam" id="PF22691"/>
    </source>
</evidence>
<dbReference type="InterPro" id="IPR020616">
    <property type="entry name" value="Thiolase_N"/>
</dbReference>